<dbReference type="Proteomes" id="UP000199086">
    <property type="component" value="Unassembled WGS sequence"/>
</dbReference>
<dbReference type="GO" id="GO:0016020">
    <property type="term" value="C:membrane"/>
    <property type="evidence" value="ECO:0007669"/>
    <property type="project" value="UniProtKB-SubCell"/>
</dbReference>
<feature type="transmembrane region" description="Helical" evidence="5">
    <location>
        <begin position="283"/>
        <end position="304"/>
    </location>
</feature>
<evidence type="ECO:0000313" key="7">
    <source>
        <dbReference type="EMBL" id="SDB82467.1"/>
    </source>
</evidence>
<evidence type="ECO:0000259" key="6">
    <source>
        <dbReference type="Pfam" id="PF04932"/>
    </source>
</evidence>
<dbReference type="STRING" id="1577474.GA0111570_1044"/>
<name>A0A1G6GKE2_9ACTN</name>
<feature type="transmembrane region" description="Helical" evidence="5">
    <location>
        <begin position="24"/>
        <end position="44"/>
    </location>
</feature>
<evidence type="ECO:0000256" key="4">
    <source>
        <dbReference type="ARBA" id="ARBA00023136"/>
    </source>
</evidence>
<keyword evidence="2 5" id="KW-0812">Transmembrane</keyword>
<evidence type="ECO:0000256" key="3">
    <source>
        <dbReference type="ARBA" id="ARBA00022989"/>
    </source>
</evidence>
<proteinExistence type="predicted"/>
<feature type="transmembrane region" description="Helical" evidence="5">
    <location>
        <begin position="412"/>
        <end position="431"/>
    </location>
</feature>
<feature type="transmembrane region" description="Helical" evidence="5">
    <location>
        <begin position="237"/>
        <end position="263"/>
    </location>
</feature>
<dbReference type="InterPro" id="IPR007016">
    <property type="entry name" value="O-antigen_ligase-rel_domated"/>
</dbReference>
<feature type="domain" description="O-antigen ligase-related" evidence="6">
    <location>
        <begin position="238"/>
        <end position="362"/>
    </location>
</feature>
<feature type="transmembrane region" description="Helical" evidence="5">
    <location>
        <begin position="87"/>
        <end position="106"/>
    </location>
</feature>
<sequence>MTAAGRRADDPPPRSPGLLPRFDAVTFLTIYLLLLCAIPSFLTIPALGSLGRPSTVWGLAGFLWWLFHRLQAADDVCTGSPRIRAGIAAVGGAVLLSYGVNVLQGIPPQEVTVADSGILRMCSWLGIALVALDGVRTRDQLRTLVHRIAVLGVAMAALGLVQFVTGDPVVDRLSLPGFVVSGEFASVQTRAGFSRAAGTAAHPLEYAVVLSATLPLAIAAVLPRFARRPLRSLIPPVAIVAALMVSVSRSALIGLAVGVLLILPSLPPRARIMAMLSGAGVTVAIAFTVPGMLGTIRGLVFGALNDPSTKSRSASLLPALHIASRDLLVGRGFGTFLPNNLILDNQFLLVLIELGLLGLFALGLVVLAAMVEGFRPLRCRNDPEARLIGAALAAGIGANVTLLFFFDGLAFIMPGGFLFLYIGLAGTLSALPASDTAIPPQAAAPAQR</sequence>
<comment type="subcellular location">
    <subcellularLocation>
        <location evidence="1">Membrane</location>
        <topology evidence="1">Multi-pass membrane protein</topology>
    </subcellularLocation>
</comment>
<dbReference type="AlphaFoldDB" id="A0A1G6GKE2"/>
<keyword evidence="4 5" id="KW-0472">Membrane</keyword>
<feature type="transmembrane region" description="Helical" evidence="5">
    <location>
        <begin position="387"/>
        <end position="406"/>
    </location>
</feature>
<dbReference type="PANTHER" id="PTHR37422:SF13">
    <property type="entry name" value="LIPOPOLYSACCHARIDE BIOSYNTHESIS PROTEIN PA4999-RELATED"/>
    <property type="match status" value="1"/>
</dbReference>
<evidence type="ECO:0000313" key="8">
    <source>
        <dbReference type="Proteomes" id="UP000199086"/>
    </source>
</evidence>
<evidence type="ECO:0000256" key="2">
    <source>
        <dbReference type="ARBA" id="ARBA00022692"/>
    </source>
</evidence>
<dbReference type="PANTHER" id="PTHR37422">
    <property type="entry name" value="TEICHURONIC ACID BIOSYNTHESIS PROTEIN TUAE"/>
    <property type="match status" value="1"/>
</dbReference>
<keyword evidence="8" id="KW-1185">Reference proteome</keyword>
<keyword evidence="3 5" id="KW-1133">Transmembrane helix</keyword>
<feature type="transmembrane region" description="Helical" evidence="5">
    <location>
        <begin position="112"/>
        <end position="132"/>
    </location>
</feature>
<feature type="transmembrane region" description="Helical" evidence="5">
    <location>
        <begin position="144"/>
        <end position="165"/>
    </location>
</feature>
<evidence type="ECO:0000256" key="5">
    <source>
        <dbReference type="SAM" id="Phobius"/>
    </source>
</evidence>
<dbReference type="Pfam" id="PF04932">
    <property type="entry name" value="Wzy_C"/>
    <property type="match status" value="1"/>
</dbReference>
<feature type="transmembrane region" description="Helical" evidence="5">
    <location>
        <begin position="50"/>
        <end position="67"/>
    </location>
</feature>
<dbReference type="EMBL" id="FMYF01000004">
    <property type="protein sequence ID" value="SDB82467.1"/>
    <property type="molecule type" value="Genomic_DNA"/>
</dbReference>
<gene>
    <name evidence="7" type="ORF">GA0111570_1044</name>
</gene>
<protein>
    <recommendedName>
        <fullName evidence="6">O-antigen ligase-related domain-containing protein</fullName>
    </recommendedName>
</protein>
<dbReference type="InterPro" id="IPR051533">
    <property type="entry name" value="WaaL-like"/>
</dbReference>
<evidence type="ECO:0000256" key="1">
    <source>
        <dbReference type="ARBA" id="ARBA00004141"/>
    </source>
</evidence>
<accession>A0A1G6GKE2</accession>
<organism evidence="7 8">
    <name type="scientific">Raineyella antarctica</name>
    <dbReference type="NCBI Taxonomy" id="1577474"/>
    <lineage>
        <taxon>Bacteria</taxon>
        <taxon>Bacillati</taxon>
        <taxon>Actinomycetota</taxon>
        <taxon>Actinomycetes</taxon>
        <taxon>Propionibacteriales</taxon>
        <taxon>Propionibacteriaceae</taxon>
        <taxon>Raineyella</taxon>
    </lineage>
</organism>
<feature type="transmembrane region" description="Helical" evidence="5">
    <location>
        <begin position="346"/>
        <end position="367"/>
    </location>
</feature>
<reference evidence="7 8" key="1">
    <citation type="submission" date="2016-06" db="EMBL/GenBank/DDBJ databases">
        <authorList>
            <person name="Olsen C.W."/>
            <person name="Carey S."/>
            <person name="Hinshaw L."/>
            <person name="Karasin A.I."/>
        </authorList>
    </citation>
    <scope>NUCLEOTIDE SEQUENCE [LARGE SCALE GENOMIC DNA]</scope>
    <source>
        <strain evidence="7 8">LZ-22</strain>
    </source>
</reference>
<feature type="transmembrane region" description="Helical" evidence="5">
    <location>
        <begin position="206"/>
        <end position="225"/>
    </location>
</feature>